<proteinExistence type="predicted"/>
<sequence length="256" mass="26872">MIFCNNPPWMCGFRCVDPAFCRPLCAGVGALEGLSRGRGGRREGRRHTGPAARHGRAPSVPAGQRPPSLGPGRQQLFCTKAIGGACRASLWRRASATGEGPRQPPRTGRPFKEAPHACWECDAGRPLGVCGEAQDDSHSGGGSSELQGSCRLPGCRACWVRGSWAGAGRTGAPQARGGLPLRAVTGAESAWCWPWRRAEPGGRPARGCTQVEGSWVLARLASEASKALGLARDLGTDVPSHSAHFQQQAPPALSLS</sequence>
<evidence type="ECO:0000313" key="3">
    <source>
        <dbReference type="Proteomes" id="UP001176941"/>
    </source>
</evidence>
<protein>
    <submittedName>
        <fullName evidence="2">Uncharacterized protein</fullName>
    </submittedName>
</protein>
<feature type="compositionally biased region" description="Basic residues" evidence="1">
    <location>
        <begin position="43"/>
        <end position="56"/>
    </location>
</feature>
<dbReference type="Proteomes" id="UP001176941">
    <property type="component" value="Chromosome 25"/>
</dbReference>
<name>A0ABN8YW52_RANTA</name>
<evidence type="ECO:0000313" key="2">
    <source>
        <dbReference type="EMBL" id="CAI9165797.1"/>
    </source>
</evidence>
<keyword evidence="3" id="KW-1185">Reference proteome</keyword>
<evidence type="ECO:0000256" key="1">
    <source>
        <dbReference type="SAM" id="MobiDB-lite"/>
    </source>
</evidence>
<reference evidence="2" key="1">
    <citation type="submission" date="2023-04" db="EMBL/GenBank/DDBJ databases">
        <authorList>
            <consortium name="ELIXIR-Norway"/>
        </authorList>
    </citation>
    <scope>NUCLEOTIDE SEQUENCE [LARGE SCALE GENOMIC DNA]</scope>
</reference>
<feature type="region of interest" description="Disordered" evidence="1">
    <location>
        <begin position="94"/>
        <end position="113"/>
    </location>
</feature>
<feature type="region of interest" description="Disordered" evidence="1">
    <location>
        <begin position="35"/>
        <end position="73"/>
    </location>
</feature>
<dbReference type="EMBL" id="OX459961">
    <property type="protein sequence ID" value="CAI9165797.1"/>
    <property type="molecule type" value="Genomic_DNA"/>
</dbReference>
<gene>
    <name evidence="2" type="ORF">MRATA1EN1_LOCUS14759</name>
</gene>
<organism evidence="2 3">
    <name type="scientific">Rangifer tarandus platyrhynchus</name>
    <name type="common">Svalbard reindeer</name>
    <dbReference type="NCBI Taxonomy" id="3082113"/>
    <lineage>
        <taxon>Eukaryota</taxon>
        <taxon>Metazoa</taxon>
        <taxon>Chordata</taxon>
        <taxon>Craniata</taxon>
        <taxon>Vertebrata</taxon>
        <taxon>Euteleostomi</taxon>
        <taxon>Mammalia</taxon>
        <taxon>Eutheria</taxon>
        <taxon>Laurasiatheria</taxon>
        <taxon>Artiodactyla</taxon>
        <taxon>Ruminantia</taxon>
        <taxon>Pecora</taxon>
        <taxon>Cervidae</taxon>
        <taxon>Odocoileinae</taxon>
        <taxon>Rangifer</taxon>
    </lineage>
</organism>
<accession>A0ABN8YW52</accession>